<dbReference type="GeneID" id="44087067"/>
<keyword evidence="1" id="KW-0812">Transmembrane</keyword>
<evidence type="ECO:0000313" key="3">
    <source>
        <dbReference type="Proteomes" id="UP000467371"/>
    </source>
</evidence>
<dbReference type="RefSeq" id="WP_163645517.1">
    <property type="nucleotide sequence ID" value="NZ_CP042908.1"/>
</dbReference>
<dbReference type="EMBL" id="CP042908">
    <property type="protein sequence ID" value="QIB91001.1"/>
    <property type="molecule type" value="Genomic_DNA"/>
</dbReference>
<organism evidence="2 3">
    <name type="scientific">Methanosarcina mazei</name>
    <name type="common">Methanosarcina frisia</name>
    <dbReference type="NCBI Taxonomy" id="2209"/>
    <lineage>
        <taxon>Archaea</taxon>
        <taxon>Methanobacteriati</taxon>
        <taxon>Methanobacteriota</taxon>
        <taxon>Stenosarchaea group</taxon>
        <taxon>Methanomicrobia</taxon>
        <taxon>Methanosarcinales</taxon>
        <taxon>Methanosarcinaceae</taxon>
        <taxon>Methanosarcina</taxon>
    </lineage>
</organism>
<evidence type="ECO:0000256" key="1">
    <source>
        <dbReference type="SAM" id="Phobius"/>
    </source>
</evidence>
<proteinExistence type="predicted"/>
<name>A0A6C0VI14_METMZ</name>
<keyword evidence="1" id="KW-0472">Membrane</keyword>
<reference evidence="2 3" key="1">
    <citation type="journal article" date="2020" name="Environ. Microbiol. Rep.">
        <title>Redox cycling of Fe(II) and Fe(III) in magnetite accelerates aceticlastic methanogenesis by Methanosarcina mazei.</title>
        <authorList>
            <person name="Wang H."/>
            <person name="Byrne J.M."/>
            <person name="Liu P."/>
            <person name="Liu J."/>
            <person name="Dong X."/>
            <person name="Lu Y."/>
        </authorList>
    </citation>
    <scope>NUCLEOTIDE SEQUENCE [LARGE SCALE GENOMIC DNA]</scope>
    <source>
        <strain evidence="3">zm-15</strain>
    </source>
</reference>
<accession>A0A6C0VI14</accession>
<keyword evidence="1" id="KW-1133">Transmembrane helix</keyword>
<protein>
    <recommendedName>
        <fullName evidence="4">DUF2254 domain-containing protein</fullName>
    </recommendedName>
</protein>
<gene>
    <name evidence="2" type="ORF">FQU78_07980</name>
</gene>
<dbReference type="AlphaFoldDB" id="A0A6C0VI14"/>
<feature type="transmembrane region" description="Helical" evidence="1">
    <location>
        <begin position="132"/>
        <end position="151"/>
    </location>
</feature>
<evidence type="ECO:0008006" key="4">
    <source>
        <dbReference type="Google" id="ProtNLM"/>
    </source>
</evidence>
<sequence length="473" mass="54568">MLEDIRERICRKIKPDFNNYEIYLIISIFFGIVLKVVTWKHELIDVSISSINHVLNISSNSSIDHRLVSSTCAAILSTVFTIIFVLLTVLIQMSGAHTSAVIFESNETKNLVRLYFVAIIFSLITLETTFQFPIIVLTLTFACILSLYPFLRNISNKFQYKVGVEKLSEEISLLIDANKESLASRKMKLLADTVTRSINDSRQEDFFSILYDIKNLTNKAKNEKMIQVVETVGYNYSTLLYNSINKNSLTKNREKMISSLLSHIDSYIGYYSETISYDSLAYQAHYLTEAGTKMVKVNFGDEHISDVVENIFVIYYSIQKKKNAYYNKKEHSLLESFDIGRVEYKIEPKIIKYIEMLASESLEHKLDITFTTTMEAFFAMGVKAFQVKEKVENSGLLTSDVKVKQLENANQQLKNVVRKLSNIEDKIGSDNFEVKFNKLKNANKCSVIFDFSEFDDYADKFEMYYYSQKELID</sequence>
<feature type="transmembrane region" description="Helical" evidence="1">
    <location>
        <begin position="67"/>
        <end position="90"/>
    </location>
</feature>
<dbReference type="Proteomes" id="UP000467371">
    <property type="component" value="Chromosome"/>
</dbReference>
<feature type="transmembrane region" description="Helical" evidence="1">
    <location>
        <begin position="110"/>
        <end position="126"/>
    </location>
</feature>
<feature type="transmembrane region" description="Helical" evidence="1">
    <location>
        <begin position="20"/>
        <end position="39"/>
    </location>
</feature>
<evidence type="ECO:0000313" key="2">
    <source>
        <dbReference type="EMBL" id="QIB91001.1"/>
    </source>
</evidence>